<dbReference type="Pfam" id="PF01507">
    <property type="entry name" value="PAPS_reduct"/>
    <property type="match status" value="1"/>
</dbReference>
<proteinExistence type="predicted"/>
<evidence type="ECO:0000313" key="2">
    <source>
        <dbReference type="EMBL" id="EMO53899.1"/>
    </source>
</evidence>
<dbReference type="InterPro" id="IPR002500">
    <property type="entry name" value="PAPS_reduct_dom"/>
</dbReference>
<accession>M6VLE2</accession>
<dbReference type="PANTHER" id="PTHR43196:SF1">
    <property type="entry name" value="SULFATE ADENYLYLTRANSFERASE SUBUNIT 2"/>
    <property type="match status" value="1"/>
</dbReference>
<protein>
    <submittedName>
        <fullName evidence="2">Phosphoadenosine phosphosulfate reductase family protein</fullName>
    </submittedName>
</protein>
<feature type="domain" description="Phosphoadenosine phosphosulphate reductase" evidence="1">
    <location>
        <begin position="49"/>
        <end position="189"/>
    </location>
</feature>
<reference evidence="2 3" key="1">
    <citation type="submission" date="2013-01" db="EMBL/GenBank/DDBJ databases">
        <authorList>
            <person name="Harkins D.M."/>
            <person name="Durkin A.S."/>
            <person name="Brinkac L.M."/>
            <person name="Haft D.H."/>
            <person name="Selengut J.D."/>
            <person name="Sanka R."/>
            <person name="DePew J."/>
            <person name="Purushe J."/>
            <person name="Matthias M.A."/>
            <person name="Vinetz J.M."/>
            <person name="Sutton G.G."/>
            <person name="Nierman W.C."/>
            <person name="Fouts D.E."/>
        </authorList>
    </citation>
    <scope>NUCLEOTIDE SEQUENCE [LARGE SCALE GENOMIC DNA]</scope>
    <source>
        <strain evidence="2 3">HAI1536</strain>
    </source>
</reference>
<dbReference type="EMBL" id="AKWD02000033">
    <property type="protein sequence ID" value="EMO53899.1"/>
    <property type="molecule type" value="Genomic_DNA"/>
</dbReference>
<dbReference type="GO" id="GO:0003824">
    <property type="term" value="F:catalytic activity"/>
    <property type="evidence" value="ECO:0007669"/>
    <property type="project" value="InterPro"/>
</dbReference>
<organism evidence="2 3">
    <name type="scientific">Leptospira noguchii</name>
    <dbReference type="NCBI Taxonomy" id="28182"/>
    <lineage>
        <taxon>Bacteria</taxon>
        <taxon>Pseudomonadati</taxon>
        <taxon>Spirochaetota</taxon>
        <taxon>Spirochaetia</taxon>
        <taxon>Leptospirales</taxon>
        <taxon>Leptospiraceae</taxon>
        <taxon>Leptospira</taxon>
    </lineage>
</organism>
<dbReference type="OrthoDB" id="9772604at2"/>
<dbReference type="Proteomes" id="UP000012112">
    <property type="component" value="Unassembled WGS sequence"/>
</dbReference>
<dbReference type="InterPro" id="IPR014729">
    <property type="entry name" value="Rossmann-like_a/b/a_fold"/>
</dbReference>
<dbReference type="RefSeq" id="WP_002178198.1">
    <property type="nucleotide sequence ID" value="NZ_AKWD02000033.1"/>
</dbReference>
<dbReference type="InterPro" id="IPR050128">
    <property type="entry name" value="Sulfate_adenylyltrnsfr_sub2"/>
</dbReference>
<dbReference type="SUPFAM" id="SSF52402">
    <property type="entry name" value="Adenine nucleotide alpha hydrolases-like"/>
    <property type="match status" value="1"/>
</dbReference>
<comment type="caution">
    <text evidence="2">The sequence shown here is derived from an EMBL/GenBank/DDBJ whole genome shotgun (WGS) entry which is preliminary data.</text>
</comment>
<evidence type="ECO:0000313" key="3">
    <source>
        <dbReference type="Proteomes" id="UP000012112"/>
    </source>
</evidence>
<dbReference type="AlphaFoldDB" id="M6VLE2"/>
<dbReference type="PANTHER" id="PTHR43196">
    <property type="entry name" value="SULFATE ADENYLYLTRANSFERASE SUBUNIT 2"/>
    <property type="match status" value="1"/>
</dbReference>
<evidence type="ECO:0000259" key="1">
    <source>
        <dbReference type="Pfam" id="PF01507"/>
    </source>
</evidence>
<sequence>MLISCDRHTPQDLEFWNEYVEIDKLHTIPKWKIDQAIESIQEFSNQPFYVSVSWGKDSIVALHLVLSLNLNPTVLHMTRGVADNPYTYMVRDQFLSRHLCDYKEVLGDYNVDINTNKINYKAAWKECCRIAKTTRYVSGIRANESLVRTIRKKKFGLISKNTCAPLSNWTSNDVFAYLIQNDLPVHPNYAMLGGGRWDRDILRVDRIGGAPGRGGRRDQWEKEYYSTELRKLIKLGDQII</sequence>
<dbReference type="Gene3D" id="3.40.50.620">
    <property type="entry name" value="HUPs"/>
    <property type="match status" value="1"/>
</dbReference>
<name>M6VLE2_9LEPT</name>
<gene>
    <name evidence="2" type="ORF">LEP1GSC172_3314</name>
</gene>